<dbReference type="OMA" id="YNFPDPH"/>
<dbReference type="EMBL" id="JH432205">
    <property type="status" value="NOT_ANNOTATED_CDS"/>
    <property type="molecule type" value="Genomic_DNA"/>
</dbReference>
<evidence type="ECO:0000313" key="9">
    <source>
        <dbReference type="EnsemblMetazoa" id="SMAR012977-PA"/>
    </source>
</evidence>
<feature type="domain" description="Orange" evidence="8">
    <location>
        <begin position="128"/>
        <end position="160"/>
    </location>
</feature>
<evidence type="ECO:0000256" key="3">
    <source>
        <dbReference type="ARBA" id="ARBA00023125"/>
    </source>
</evidence>
<dbReference type="Pfam" id="PF07527">
    <property type="entry name" value="Hairy_orange"/>
    <property type="match status" value="1"/>
</dbReference>
<keyword evidence="5" id="KW-0539">Nucleus</keyword>
<dbReference type="SMART" id="SM00353">
    <property type="entry name" value="HLH"/>
    <property type="match status" value="1"/>
</dbReference>
<reference evidence="10" key="1">
    <citation type="submission" date="2011-05" db="EMBL/GenBank/DDBJ databases">
        <authorList>
            <person name="Richards S.R."/>
            <person name="Qu J."/>
            <person name="Jiang H."/>
            <person name="Jhangiani S.N."/>
            <person name="Agravi P."/>
            <person name="Goodspeed R."/>
            <person name="Gross S."/>
            <person name="Mandapat C."/>
            <person name="Jackson L."/>
            <person name="Mathew T."/>
            <person name="Pu L."/>
            <person name="Thornton R."/>
            <person name="Saada N."/>
            <person name="Wilczek-Boney K.B."/>
            <person name="Lee S."/>
            <person name="Kovar C."/>
            <person name="Wu Y."/>
            <person name="Scherer S.E."/>
            <person name="Worley K.C."/>
            <person name="Muzny D.M."/>
            <person name="Gibbs R."/>
        </authorList>
    </citation>
    <scope>NUCLEOTIDE SEQUENCE</scope>
    <source>
        <strain evidence="10">Brora</strain>
    </source>
</reference>
<evidence type="ECO:0000256" key="2">
    <source>
        <dbReference type="ARBA" id="ARBA00023015"/>
    </source>
</evidence>
<feature type="compositionally biased region" description="Polar residues" evidence="6">
    <location>
        <begin position="19"/>
        <end position="32"/>
    </location>
</feature>
<dbReference type="Pfam" id="PF00010">
    <property type="entry name" value="HLH"/>
    <property type="match status" value="1"/>
</dbReference>
<protein>
    <recommendedName>
        <fullName evidence="11">Hairy/enhancer-of-split related with YRPW motif protein</fullName>
    </recommendedName>
</protein>
<dbReference type="eggNOG" id="KOG4304">
    <property type="taxonomic scope" value="Eukaryota"/>
</dbReference>
<dbReference type="InterPro" id="IPR003650">
    <property type="entry name" value="Orange_dom"/>
</dbReference>
<dbReference type="HOGENOM" id="CLU_048294_0_0_1"/>
<evidence type="ECO:0000256" key="6">
    <source>
        <dbReference type="SAM" id="MobiDB-lite"/>
    </source>
</evidence>
<dbReference type="SUPFAM" id="SSF47459">
    <property type="entry name" value="HLH, helix-loop-helix DNA-binding domain"/>
    <property type="match status" value="1"/>
</dbReference>
<dbReference type="PANTHER" id="PTHR10985">
    <property type="entry name" value="BASIC HELIX-LOOP-HELIX TRANSCRIPTION FACTOR, HES-RELATED"/>
    <property type="match status" value="1"/>
</dbReference>
<dbReference type="Proteomes" id="UP000014500">
    <property type="component" value="Unassembled WGS sequence"/>
</dbReference>
<dbReference type="SMART" id="SM00511">
    <property type="entry name" value="ORANGE"/>
    <property type="match status" value="1"/>
</dbReference>
<sequence length="301" mass="33470">MKRNLSDSEVDDVFDDNSKGPSSQGSDSCQMQTRKKRRGLIEKRRRDRINSSLTELRRLVPAAFEKQHTNAEYPLDVRSLLSPQGSAKLEKAEILQMTVDHLKMLHTKGLDPLTCDPHKFAMDYHGLGFQECATEVSRYLISMEGMDVQDPLRLRLMSHLQCFSAQRDLANKPPHSSWVPYNSSSQYSNPFPHINMNEQQTVPLSSSIICSDLRGQHPIQSNDDVMGMSSNQMRMPTSGGGNVGMSGIGSQMPGSQYPVSLNISTHCFSTSAQTNYSPTVTTTQPGPSVKPYRPWGAGLAY</sequence>
<dbReference type="InterPro" id="IPR011598">
    <property type="entry name" value="bHLH_dom"/>
</dbReference>
<dbReference type="Gene3D" id="4.10.280.10">
    <property type="entry name" value="Helix-loop-helix DNA-binding domain"/>
    <property type="match status" value="1"/>
</dbReference>
<dbReference type="InterPro" id="IPR036638">
    <property type="entry name" value="HLH_DNA-bd_sf"/>
</dbReference>
<dbReference type="PROSITE" id="PS51054">
    <property type="entry name" value="ORANGE"/>
    <property type="match status" value="1"/>
</dbReference>
<dbReference type="GO" id="GO:0046983">
    <property type="term" value="F:protein dimerization activity"/>
    <property type="evidence" value="ECO:0007669"/>
    <property type="project" value="InterPro"/>
</dbReference>
<feature type="domain" description="BHLH" evidence="7">
    <location>
        <begin position="33"/>
        <end position="105"/>
    </location>
</feature>
<evidence type="ECO:0000259" key="8">
    <source>
        <dbReference type="PROSITE" id="PS51054"/>
    </source>
</evidence>
<name>T1JGK4_STRMM</name>
<feature type="region of interest" description="Disordered" evidence="6">
    <location>
        <begin position="1"/>
        <end position="46"/>
    </location>
</feature>
<organism evidence="9 10">
    <name type="scientific">Strigamia maritima</name>
    <name type="common">European centipede</name>
    <name type="synonym">Geophilus maritimus</name>
    <dbReference type="NCBI Taxonomy" id="126957"/>
    <lineage>
        <taxon>Eukaryota</taxon>
        <taxon>Metazoa</taxon>
        <taxon>Ecdysozoa</taxon>
        <taxon>Arthropoda</taxon>
        <taxon>Myriapoda</taxon>
        <taxon>Chilopoda</taxon>
        <taxon>Pleurostigmophora</taxon>
        <taxon>Geophilomorpha</taxon>
        <taxon>Linotaeniidae</taxon>
        <taxon>Strigamia</taxon>
    </lineage>
</organism>
<dbReference type="PhylomeDB" id="T1JGK4"/>
<keyword evidence="3" id="KW-0238">DNA-binding</keyword>
<comment type="subcellular location">
    <subcellularLocation>
        <location evidence="1">Nucleus</location>
    </subcellularLocation>
</comment>
<dbReference type="PROSITE" id="PS50888">
    <property type="entry name" value="BHLH"/>
    <property type="match status" value="1"/>
</dbReference>
<dbReference type="GO" id="GO:0003677">
    <property type="term" value="F:DNA binding"/>
    <property type="evidence" value="ECO:0007669"/>
    <property type="project" value="UniProtKB-KW"/>
</dbReference>
<evidence type="ECO:0000313" key="10">
    <source>
        <dbReference type="Proteomes" id="UP000014500"/>
    </source>
</evidence>
<dbReference type="EnsemblMetazoa" id="SMAR012977-RA">
    <property type="protein sequence ID" value="SMAR012977-PA"/>
    <property type="gene ID" value="SMAR012977"/>
</dbReference>
<evidence type="ECO:0008006" key="11">
    <source>
        <dbReference type="Google" id="ProtNLM"/>
    </source>
</evidence>
<proteinExistence type="predicted"/>
<evidence type="ECO:0000256" key="5">
    <source>
        <dbReference type="ARBA" id="ARBA00023242"/>
    </source>
</evidence>
<reference evidence="9" key="2">
    <citation type="submission" date="2015-02" db="UniProtKB">
        <authorList>
            <consortium name="EnsemblMetazoa"/>
        </authorList>
    </citation>
    <scope>IDENTIFICATION</scope>
</reference>
<dbReference type="Gene3D" id="6.10.250.980">
    <property type="match status" value="1"/>
</dbReference>
<dbReference type="GO" id="GO:0006355">
    <property type="term" value="P:regulation of DNA-templated transcription"/>
    <property type="evidence" value="ECO:0007669"/>
    <property type="project" value="InterPro"/>
</dbReference>
<dbReference type="STRING" id="126957.T1JGK4"/>
<dbReference type="AlphaFoldDB" id="T1JGK4"/>
<keyword evidence="10" id="KW-1185">Reference proteome</keyword>
<dbReference type="SUPFAM" id="SSF158457">
    <property type="entry name" value="Orange domain-like"/>
    <property type="match status" value="1"/>
</dbReference>
<evidence type="ECO:0000256" key="4">
    <source>
        <dbReference type="ARBA" id="ARBA00023163"/>
    </source>
</evidence>
<accession>T1JGK4</accession>
<keyword evidence="2" id="KW-0805">Transcription regulation</keyword>
<evidence type="ECO:0000259" key="7">
    <source>
        <dbReference type="PROSITE" id="PS50888"/>
    </source>
</evidence>
<dbReference type="InterPro" id="IPR050370">
    <property type="entry name" value="HES_HEY"/>
</dbReference>
<keyword evidence="4" id="KW-0804">Transcription</keyword>
<dbReference type="GO" id="GO:0005634">
    <property type="term" value="C:nucleus"/>
    <property type="evidence" value="ECO:0007669"/>
    <property type="project" value="UniProtKB-SubCell"/>
</dbReference>
<evidence type="ECO:0000256" key="1">
    <source>
        <dbReference type="ARBA" id="ARBA00004123"/>
    </source>
</evidence>